<feature type="transmembrane region" description="Helical" evidence="7">
    <location>
        <begin position="308"/>
        <end position="330"/>
    </location>
</feature>
<dbReference type="RefSeq" id="WP_282704756.1">
    <property type="nucleotide sequence ID" value="NZ_JAAGKO020000041.1"/>
</dbReference>
<evidence type="ECO:0000256" key="7">
    <source>
        <dbReference type="SAM" id="Phobius"/>
    </source>
</evidence>
<evidence type="ECO:0000256" key="4">
    <source>
        <dbReference type="ARBA" id="ARBA00022989"/>
    </source>
</evidence>
<dbReference type="InterPro" id="IPR036259">
    <property type="entry name" value="MFS_trans_sf"/>
</dbReference>
<dbReference type="Gene3D" id="1.20.1250.20">
    <property type="entry name" value="MFS general substrate transporter like domains"/>
    <property type="match status" value="1"/>
</dbReference>
<reference evidence="9 10" key="1">
    <citation type="submission" date="2023-05" db="EMBL/GenBank/DDBJ databases">
        <title>Streptantibioticus silvisoli sp. nov., acidotolerant actinomycetes 1 from pine litter.</title>
        <authorList>
            <person name="Swiecimska M."/>
            <person name="Golinska P."/>
            <person name="Sangal V."/>
            <person name="Wachnowicz B."/>
            <person name="Goodfellow M."/>
        </authorList>
    </citation>
    <scope>NUCLEOTIDE SEQUENCE [LARGE SCALE GENOMIC DNA]</scope>
    <source>
        <strain evidence="9 10">SL54</strain>
    </source>
</reference>
<dbReference type="SUPFAM" id="SSF103473">
    <property type="entry name" value="MFS general substrate transporter"/>
    <property type="match status" value="1"/>
</dbReference>
<comment type="caution">
    <text evidence="9">The sequence shown here is derived from an EMBL/GenBank/DDBJ whole genome shotgun (WGS) entry which is preliminary data.</text>
</comment>
<evidence type="ECO:0000256" key="1">
    <source>
        <dbReference type="ARBA" id="ARBA00004651"/>
    </source>
</evidence>
<evidence type="ECO:0000313" key="10">
    <source>
        <dbReference type="Proteomes" id="UP001156398"/>
    </source>
</evidence>
<feature type="transmembrane region" description="Helical" evidence="7">
    <location>
        <begin position="256"/>
        <end position="278"/>
    </location>
</feature>
<proteinExistence type="predicted"/>
<dbReference type="PROSITE" id="PS50850">
    <property type="entry name" value="MFS"/>
    <property type="match status" value="1"/>
</dbReference>
<dbReference type="EMBL" id="JAAGKO020000041">
    <property type="protein sequence ID" value="MDI5965868.1"/>
    <property type="molecule type" value="Genomic_DNA"/>
</dbReference>
<feature type="transmembrane region" description="Helical" evidence="7">
    <location>
        <begin position="154"/>
        <end position="174"/>
    </location>
</feature>
<dbReference type="CDD" id="cd06173">
    <property type="entry name" value="MFS_MefA_like"/>
    <property type="match status" value="1"/>
</dbReference>
<accession>A0ABT6W867</accession>
<dbReference type="PANTHER" id="PTHR23513">
    <property type="entry name" value="INTEGRAL MEMBRANE EFFLUX PROTEIN-RELATED"/>
    <property type="match status" value="1"/>
</dbReference>
<feature type="region of interest" description="Disordered" evidence="6">
    <location>
        <begin position="415"/>
        <end position="456"/>
    </location>
</feature>
<evidence type="ECO:0000256" key="3">
    <source>
        <dbReference type="ARBA" id="ARBA00022692"/>
    </source>
</evidence>
<evidence type="ECO:0000259" key="8">
    <source>
        <dbReference type="PROSITE" id="PS50850"/>
    </source>
</evidence>
<comment type="subcellular location">
    <subcellularLocation>
        <location evidence="1">Cell membrane</location>
        <topology evidence="1">Multi-pass membrane protein</topology>
    </subcellularLocation>
</comment>
<evidence type="ECO:0000256" key="6">
    <source>
        <dbReference type="SAM" id="MobiDB-lite"/>
    </source>
</evidence>
<dbReference type="Pfam" id="PF07690">
    <property type="entry name" value="MFS_1"/>
    <property type="match status" value="1"/>
</dbReference>
<dbReference type="InterPro" id="IPR011701">
    <property type="entry name" value="MFS"/>
</dbReference>
<keyword evidence="3 7" id="KW-0812">Transmembrane</keyword>
<feature type="domain" description="Major facilitator superfamily (MFS) profile" evidence="8">
    <location>
        <begin position="9"/>
        <end position="398"/>
    </location>
</feature>
<protein>
    <submittedName>
        <fullName evidence="9">MFS transporter</fullName>
    </submittedName>
</protein>
<feature type="transmembrane region" description="Helical" evidence="7">
    <location>
        <begin position="285"/>
        <end position="302"/>
    </location>
</feature>
<dbReference type="InterPro" id="IPR020846">
    <property type="entry name" value="MFS_dom"/>
</dbReference>
<sequence length="456" mass="45392">MSSASRLAVLRLRAFRRFFIGYCASLLGSSMASIAVTFAVLRGGGGGTELGWVMAARILPLVAMLLVGGVVGDRLGSRRVMITADVARVVTQAGLAVALAERATGLGVLLPLVVMWGAAEALFTPALTALVPAISDDATLNEANALLGMARSTAAIAGPVLAGAVITAAGPAPVLVLDAASYAVSAFALFGLPPVEAPLRPATSFLTQLREGWGEFGSRTWLWVTTACFSLFNLLVWAPFLVLGPVEAQARLGGSSAYGLMMAAYGAGAVIGGALLLGRRPRRPLLVATAAGTGWALPSSALACGLPLAGVCAATLLAGVGSAVCGSLYGTVTQRQIPPGARARVGAYTSFGSYVLGPIGLAAAGPLASLSGARHVLAFGAAWQLASTAVVLLLPAVRSVSGEVPSVSGEVLSGEVSSVSGEVSSGEVPTGEVLSGAAPSGEAPEAGPGAVAEPAP</sequence>
<feature type="transmembrane region" description="Helical" evidence="7">
    <location>
        <begin position="20"/>
        <end position="40"/>
    </location>
</feature>
<dbReference type="Proteomes" id="UP001156398">
    <property type="component" value="Unassembled WGS sequence"/>
</dbReference>
<organism evidence="9 10">
    <name type="scientific">Streptantibioticus silvisoli</name>
    <dbReference type="NCBI Taxonomy" id="2705255"/>
    <lineage>
        <taxon>Bacteria</taxon>
        <taxon>Bacillati</taxon>
        <taxon>Actinomycetota</taxon>
        <taxon>Actinomycetes</taxon>
        <taxon>Kitasatosporales</taxon>
        <taxon>Streptomycetaceae</taxon>
        <taxon>Streptantibioticus</taxon>
    </lineage>
</organism>
<keyword evidence="4 7" id="KW-1133">Transmembrane helix</keyword>
<name>A0ABT6W867_9ACTN</name>
<keyword evidence="5 7" id="KW-0472">Membrane</keyword>
<keyword evidence="2" id="KW-1003">Cell membrane</keyword>
<keyword evidence="10" id="KW-1185">Reference proteome</keyword>
<feature type="transmembrane region" description="Helical" evidence="7">
    <location>
        <begin position="376"/>
        <end position="397"/>
    </location>
</feature>
<evidence type="ECO:0000256" key="5">
    <source>
        <dbReference type="ARBA" id="ARBA00023136"/>
    </source>
</evidence>
<feature type="transmembrane region" description="Helical" evidence="7">
    <location>
        <begin position="52"/>
        <end position="71"/>
    </location>
</feature>
<feature type="transmembrane region" description="Helical" evidence="7">
    <location>
        <begin position="351"/>
        <end position="370"/>
    </location>
</feature>
<evidence type="ECO:0000313" key="9">
    <source>
        <dbReference type="EMBL" id="MDI5965868.1"/>
    </source>
</evidence>
<gene>
    <name evidence="9" type="ORF">POF43_024585</name>
</gene>
<dbReference type="PANTHER" id="PTHR23513:SF11">
    <property type="entry name" value="STAPHYLOFERRIN A TRANSPORTER"/>
    <property type="match status" value="1"/>
</dbReference>
<evidence type="ECO:0000256" key="2">
    <source>
        <dbReference type="ARBA" id="ARBA00022475"/>
    </source>
</evidence>
<feature type="transmembrane region" description="Helical" evidence="7">
    <location>
        <begin position="220"/>
        <end position="244"/>
    </location>
</feature>